<sequence length="140" mass="16556">MPNLIDLPEKYRLGQLDIDMQHSVLFSLINITTSQLDSEGLQCELVVEAFKEYAKMHFEYEEGRMNGESYPDHAMHLQEHVAFINKAVSFEQEMKQAQSQEDQRKLIIHMLKYLQEWLEHHIAEIDRQLFGSAKHYHPLD</sequence>
<protein>
    <submittedName>
        <fullName evidence="6">Putative bacteriohemerythrin</fullName>
    </submittedName>
</protein>
<dbReference type="InterPro" id="IPR050669">
    <property type="entry name" value="Hemerythrin"/>
</dbReference>
<dbReference type="CDD" id="cd12107">
    <property type="entry name" value="Hemerythrin"/>
    <property type="match status" value="1"/>
</dbReference>
<dbReference type="InterPro" id="IPR016131">
    <property type="entry name" value="Haemerythrin_Fe_BS"/>
</dbReference>
<dbReference type="Pfam" id="PF01814">
    <property type="entry name" value="Hemerythrin"/>
    <property type="match status" value="1"/>
</dbReference>
<keyword evidence="3" id="KW-0479">Metal-binding</keyword>
<dbReference type="InterPro" id="IPR012827">
    <property type="entry name" value="Hemerythrin_metal-bd"/>
</dbReference>
<dbReference type="PROSITE" id="PS00550">
    <property type="entry name" value="HEMERYTHRINS"/>
    <property type="match status" value="1"/>
</dbReference>
<evidence type="ECO:0000259" key="5">
    <source>
        <dbReference type="Pfam" id="PF01814"/>
    </source>
</evidence>
<reference evidence="6" key="1">
    <citation type="submission" date="2015-04" db="EMBL/GenBank/DDBJ databases">
        <authorList>
            <person name="Syromyatnikov M.Y."/>
            <person name="Popov V.N."/>
        </authorList>
    </citation>
    <scope>NUCLEOTIDE SEQUENCE</scope>
    <source>
        <strain evidence="6">MO-1</strain>
    </source>
</reference>
<name>A0A1S7LEB4_MAGMO</name>
<feature type="domain" description="Hemerythrin-like" evidence="5">
    <location>
        <begin position="18"/>
        <end position="131"/>
    </location>
</feature>
<keyword evidence="4" id="KW-0408">Iron</keyword>
<dbReference type="Gene3D" id="1.20.120.50">
    <property type="entry name" value="Hemerythrin-like"/>
    <property type="match status" value="1"/>
</dbReference>
<keyword evidence="2" id="KW-0813">Transport</keyword>
<dbReference type="GO" id="GO:0005344">
    <property type="term" value="F:oxygen carrier activity"/>
    <property type="evidence" value="ECO:0007669"/>
    <property type="project" value="UniProtKB-KW"/>
</dbReference>
<accession>A0A1S7LEB4</accession>
<dbReference type="PANTHER" id="PTHR37164:SF1">
    <property type="entry name" value="BACTERIOHEMERYTHRIN"/>
    <property type="match status" value="1"/>
</dbReference>
<evidence type="ECO:0000256" key="4">
    <source>
        <dbReference type="ARBA" id="ARBA00023004"/>
    </source>
</evidence>
<gene>
    <name evidence="6" type="ORF">MAGMO_0549</name>
</gene>
<evidence type="ECO:0000256" key="2">
    <source>
        <dbReference type="ARBA" id="ARBA00022621"/>
    </source>
</evidence>
<evidence type="ECO:0000256" key="3">
    <source>
        <dbReference type="ARBA" id="ARBA00022723"/>
    </source>
</evidence>
<dbReference type="EMBL" id="LO017727">
    <property type="protein sequence ID" value="CRH04753.1"/>
    <property type="molecule type" value="Genomic_DNA"/>
</dbReference>
<organism evidence="6">
    <name type="scientific">Magnetococcus massalia (strain MO-1)</name>
    <dbReference type="NCBI Taxonomy" id="451514"/>
    <lineage>
        <taxon>Bacteria</taxon>
        <taxon>Pseudomonadati</taxon>
        <taxon>Pseudomonadota</taxon>
        <taxon>Magnetococcia</taxon>
        <taxon>Magnetococcales</taxon>
        <taxon>Magnetococcaceae</taxon>
        <taxon>Magnetococcus</taxon>
    </lineage>
</organism>
<evidence type="ECO:0000256" key="1">
    <source>
        <dbReference type="ARBA" id="ARBA00010587"/>
    </source>
</evidence>
<dbReference type="GO" id="GO:0046872">
    <property type="term" value="F:metal ion binding"/>
    <property type="evidence" value="ECO:0007669"/>
    <property type="project" value="UniProtKB-KW"/>
</dbReference>
<dbReference type="NCBIfam" id="TIGR02481">
    <property type="entry name" value="hemeryth_dom"/>
    <property type="match status" value="1"/>
</dbReference>
<evidence type="ECO:0000313" key="6">
    <source>
        <dbReference type="EMBL" id="CRH04753.1"/>
    </source>
</evidence>
<dbReference type="AlphaFoldDB" id="A0A1S7LEB4"/>
<dbReference type="InterPro" id="IPR012312">
    <property type="entry name" value="Hemerythrin-like"/>
</dbReference>
<keyword evidence="2" id="KW-0561">Oxygen transport</keyword>
<dbReference type="SUPFAM" id="SSF47188">
    <property type="entry name" value="Hemerythrin-like"/>
    <property type="match status" value="1"/>
</dbReference>
<dbReference type="PANTHER" id="PTHR37164">
    <property type="entry name" value="BACTERIOHEMERYTHRIN"/>
    <property type="match status" value="1"/>
</dbReference>
<proteinExistence type="inferred from homology"/>
<dbReference type="InterPro" id="IPR035938">
    <property type="entry name" value="Hemerythrin-like_sf"/>
</dbReference>
<comment type="similarity">
    <text evidence="1">Belongs to the hemerythrin family.</text>
</comment>